<feature type="compositionally biased region" description="Polar residues" evidence="1">
    <location>
        <begin position="80"/>
        <end position="91"/>
    </location>
</feature>
<dbReference type="RefSeq" id="WP_013561373.1">
    <property type="nucleotide sequence ID" value="NC_014960.1"/>
</dbReference>
<dbReference type="InParanoid" id="E8N285"/>
<evidence type="ECO:0008006" key="4">
    <source>
        <dbReference type="Google" id="ProtNLM"/>
    </source>
</evidence>
<evidence type="ECO:0000313" key="3">
    <source>
        <dbReference type="Proteomes" id="UP000008922"/>
    </source>
</evidence>
<sequence>MLSIRKSALVMLILTLIGSSLLALGSHQPQTVQAEPLQPALATPRVHITALAPTPVSLQSAPPAPQEVAQNQPAAVKPQSEAQTAPQSQNVQPQAAPPDDAAAVLLRNAAVLQEVVARRAQDPSTAFIYKFMQNYQTRGDGGGCAAVWEMVPDYASLPNWLTTPSRPEQLYSKISLYFLAAMLIKNKAVDASACENGGLSTKNEWVANNCGLSLAYAAVVQWQNRFNEVILNVAQETGVPAQLIKNIFSRESQFWPGIYFLIQEAGLGQLTPAGADTLLLWNPFFYEQFCPQVLLPEVCRKGYTNLTWEEQELLRGALMRMVDASCPLCPGGIDPYQSEFSVRVFAENLIANCNQVGQIIYNATGKKANRTSSYVDLWQFTLVNYHAGPGCLSAAIETTAKSNMQLTWDLVSANLPPSCKSAKLYVEEIIYMPAEAATPPPLPTATPTPTPAP</sequence>
<protein>
    <recommendedName>
        <fullName evidence="4">Transglycosylase SLT domain-containing protein</fullName>
    </recommendedName>
</protein>
<evidence type="ECO:0000256" key="1">
    <source>
        <dbReference type="SAM" id="MobiDB-lite"/>
    </source>
</evidence>
<name>E8N285_ANATU</name>
<dbReference type="Gene3D" id="1.10.530.10">
    <property type="match status" value="1"/>
</dbReference>
<accession>E8N285</accession>
<dbReference type="AlphaFoldDB" id="E8N285"/>
<proteinExistence type="predicted"/>
<reference evidence="2 3" key="1">
    <citation type="submission" date="2010-12" db="EMBL/GenBank/DDBJ databases">
        <title>Whole genome sequence of Anaerolinea thermophila UNI-1.</title>
        <authorList>
            <person name="Narita-Yamada S."/>
            <person name="Kishi E."/>
            <person name="Watanabe Y."/>
            <person name="Takasaki K."/>
            <person name="Ankai A."/>
            <person name="Oguchi A."/>
            <person name="Fukui S."/>
            <person name="Takahashi M."/>
            <person name="Yashiro I."/>
            <person name="Hosoyama A."/>
            <person name="Sekiguchi Y."/>
            <person name="Hanada S."/>
            <person name="Fujita N."/>
        </authorList>
    </citation>
    <scope>NUCLEOTIDE SEQUENCE [LARGE SCALE GENOMIC DNA]</scope>
    <source>
        <strain evidence="3">DSM 14523 / JCM 11388 / NBRC 100420 / UNI-1</strain>
    </source>
</reference>
<evidence type="ECO:0000313" key="2">
    <source>
        <dbReference type="EMBL" id="BAJ65032.1"/>
    </source>
</evidence>
<dbReference type="OrthoDB" id="160265at2"/>
<feature type="region of interest" description="Disordered" evidence="1">
    <location>
        <begin position="56"/>
        <end position="98"/>
    </location>
</feature>
<dbReference type="HOGENOM" id="CLU_603628_0_0_0"/>
<gene>
    <name evidence="2" type="ordered locus">ANT_30060</name>
</gene>
<organism evidence="2 3">
    <name type="scientific">Anaerolinea thermophila (strain DSM 14523 / JCM 11388 / NBRC 100420 / UNI-1)</name>
    <dbReference type="NCBI Taxonomy" id="926569"/>
    <lineage>
        <taxon>Bacteria</taxon>
        <taxon>Bacillati</taxon>
        <taxon>Chloroflexota</taxon>
        <taxon>Anaerolineae</taxon>
        <taxon>Anaerolineales</taxon>
        <taxon>Anaerolineaceae</taxon>
        <taxon>Anaerolinea</taxon>
    </lineage>
</organism>
<dbReference type="KEGG" id="atm:ANT_30060"/>
<dbReference type="Proteomes" id="UP000008922">
    <property type="component" value="Chromosome"/>
</dbReference>
<dbReference type="EMBL" id="AP012029">
    <property type="protein sequence ID" value="BAJ65032.1"/>
    <property type="molecule type" value="Genomic_DNA"/>
</dbReference>
<keyword evidence="3" id="KW-1185">Reference proteome</keyword>